<evidence type="ECO:0000313" key="2">
    <source>
        <dbReference type="Proteomes" id="UP001321749"/>
    </source>
</evidence>
<reference evidence="1" key="1">
    <citation type="journal article" date="2023" name="Mol. Phylogenet. Evol.">
        <title>Genome-scale phylogeny and comparative genomics of the fungal order Sordariales.</title>
        <authorList>
            <person name="Hensen N."/>
            <person name="Bonometti L."/>
            <person name="Westerberg I."/>
            <person name="Brannstrom I.O."/>
            <person name="Guillou S."/>
            <person name="Cros-Aarteil S."/>
            <person name="Calhoun S."/>
            <person name="Haridas S."/>
            <person name="Kuo A."/>
            <person name="Mondo S."/>
            <person name="Pangilinan J."/>
            <person name="Riley R."/>
            <person name="LaButti K."/>
            <person name="Andreopoulos B."/>
            <person name="Lipzen A."/>
            <person name="Chen C."/>
            <person name="Yan M."/>
            <person name="Daum C."/>
            <person name="Ng V."/>
            <person name="Clum A."/>
            <person name="Steindorff A."/>
            <person name="Ohm R.A."/>
            <person name="Martin F."/>
            <person name="Silar P."/>
            <person name="Natvig D.O."/>
            <person name="Lalanne C."/>
            <person name="Gautier V."/>
            <person name="Ament-Velasquez S.L."/>
            <person name="Kruys A."/>
            <person name="Hutchinson M.I."/>
            <person name="Powell A.J."/>
            <person name="Barry K."/>
            <person name="Miller A.N."/>
            <person name="Grigoriev I.V."/>
            <person name="Debuchy R."/>
            <person name="Gladieux P."/>
            <person name="Hiltunen Thoren M."/>
            <person name="Johannesson H."/>
        </authorList>
    </citation>
    <scope>NUCLEOTIDE SEQUENCE</scope>
    <source>
        <strain evidence="1">PSN324</strain>
    </source>
</reference>
<name>A0AAV9HIV0_9PEZI</name>
<gene>
    <name evidence="1" type="ORF">QBC42DRAFT_271712</name>
</gene>
<dbReference type="EMBL" id="MU865005">
    <property type="protein sequence ID" value="KAK4460751.1"/>
    <property type="molecule type" value="Genomic_DNA"/>
</dbReference>
<proteinExistence type="predicted"/>
<evidence type="ECO:0000313" key="1">
    <source>
        <dbReference type="EMBL" id="KAK4460751.1"/>
    </source>
</evidence>
<keyword evidence="2" id="KW-1185">Reference proteome</keyword>
<dbReference type="AlphaFoldDB" id="A0AAV9HIV0"/>
<reference evidence="1" key="2">
    <citation type="submission" date="2023-06" db="EMBL/GenBank/DDBJ databases">
        <authorList>
            <consortium name="Lawrence Berkeley National Laboratory"/>
            <person name="Mondo S.J."/>
            <person name="Hensen N."/>
            <person name="Bonometti L."/>
            <person name="Westerberg I."/>
            <person name="Brannstrom I.O."/>
            <person name="Guillou S."/>
            <person name="Cros-Aarteil S."/>
            <person name="Calhoun S."/>
            <person name="Haridas S."/>
            <person name="Kuo A."/>
            <person name="Pangilinan J."/>
            <person name="Riley R."/>
            <person name="Labutti K."/>
            <person name="Andreopoulos B."/>
            <person name="Lipzen A."/>
            <person name="Chen C."/>
            <person name="Yanf M."/>
            <person name="Daum C."/>
            <person name="Ng V."/>
            <person name="Clum A."/>
            <person name="Steindorff A."/>
            <person name="Ohm R."/>
            <person name="Martin F."/>
            <person name="Silar P."/>
            <person name="Natvig D."/>
            <person name="Lalanne C."/>
            <person name="Gautier V."/>
            <person name="Ament-Velasquez S.L."/>
            <person name="Kruys A."/>
            <person name="Hutchinson M.I."/>
            <person name="Powell A.J."/>
            <person name="Barry K."/>
            <person name="Miller A.N."/>
            <person name="Grigoriev I.V."/>
            <person name="Debuchy R."/>
            <person name="Gladieux P."/>
            <person name="Thoren M.H."/>
            <person name="Johannesson H."/>
        </authorList>
    </citation>
    <scope>NUCLEOTIDE SEQUENCE</scope>
    <source>
        <strain evidence="1">PSN324</strain>
    </source>
</reference>
<dbReference type="Proteomes" id="UP001321749">
    <property type="component" value="Unassembled WGS sequence"/>
</dbReference>
<comment type="caution">
    <text evidence="1">The sequence shown here is derived from an EMBL/GenBank/DDBJ whole genome shotgun (WGS) entry which is preliminary data.</text>
</comment>
<accession>A0AAV9HIV0</accession>
<sequence>MGQSVSAVMKAAMLQNEEAEKMANDALTALHDVAKLQNQLFRSQLANNDARKIPIKKTIFEDTIIRCSVDPDNRDEIAKEVKNMYSQFASEDAAEAIGSVLSINLKNMFANAAGNSNQYTNYFITMGSLPDELFRVDMMVYTYAFTSDALSRVTNNVVAITVVVSSVDKASLDKSAIGAAVQYCYGNAPEEVQKKIFDKLMAVRDSN</sequence>
<protein>
    <submittedName>
        <fullName evidence="1">Tyrosine phosphatase protein</fullName>
    </submittedName>
</protein>
<organism evidence="1 2">
    <name type="scientific">Cladorrhinum samala</name>
    <dbReference type="NCBI Taxonomy" id="585594"/>
    <lineage>
        <taxon>Eukaryota</taxon>
        <taxon>Fungi</taxon>
        <taxon>Dikarya</taxon>
        <taxon>Ascomycota</taxon>
        <taxon>Pezizomycotina</taxon>
        <taxon>Sordariomycetes</taxon>
        <taxon>Sordariomycetidae</taxon>
        <taxon>Sordariales</taxon>
        <taxon>Podosporaceae</taxon>
        <taxon>Cladorrhinum</taxon>
    </lineage>
</organism>